<organism evidence="1 2">
    <name type="scientific">Falsigemmobacter faecalis</name>
    <dbReference type="NCBI Taxonomy" id="2488730"/>
    <lineage>
        <taxon>Bacteria</taxon>
        <taxon>Pseudomonadati</taxon>
        <taxon>Pseudomonadota</taxon>
        <taxon>Alphaproteobacteria</taxon>
        <taxon>Rhodobacterales</taxon>
        <taxon>Paracoccaceae</taxon>
        <taxon>Falsigemmobacter</taxon>
    </lineage>
</organism>
<sequence>MDQELFSLLTGAAPVADLVGPRIFWGLAPAGTPLRMLVLNIISGSDSPHLRGTDGLWRYRVQVDCYGENRPDARELSQAVVALLNGHRSGGFRSVLLEATREDLEEAAHGRPWRFSHDFIIYWRAQHA</sequence>
<accession>A0A3P3DC50</accession>
<comment type="caution">
    <text evidence="1">The sequence shown here is derived from an EMBL/GenBank/DDBJ whole genome shotgun (WGS) entry which is preliminary data.</text>
</comment>
<name>A0A3P3DC50_9RHOB</name>
<protein>
    <submittedName>
        <fullName evidence="1">DUF3168 domain-containing protein</fullName>
    </submittedName>
</protein>
<evidence type="ECO:0000313" key="2">
    <source>
        <dbReference type="Proteomes" id="UP000282125"/>
    </source>
</evidence>
<dbReference type="OrthoDB" id="7950654at2"/>
<dbReference type="Pfam" id="PF11367">
    <property type="entry name" value="Tail_completion_gp17"/>
    <property type="match status" value="1"/>
</dbReference>
<evidence type="ECO:0000313" key="1">
    <source>
        <dbReference type="EMBL" id="RRH69968.1"/>
    </source>
</evidence>
<gene>
    <name evidence="1" type="ORF">EG244_17785</name>
</gene>
<dbReference type="InterPro" id="IPR021508">
    <property type="entry name" value="Gp17-like"/>
</dbReference>
<dbReference type="Proteomes" id="UP000282125">
    <property type="component" value="Unassembled WGS sequence"/>
</dbReference>
<dbReference type="EMBL" id="RRAZ01000039">
    <property type="protein sequence ID" value="RRH69968.1"/>
    <property type="molecule type" value="Genomic_DNA"/>
</dbReference>
<dbReference type="AlphaFoldDB" id="A0A3P3DC50"/>
<reference evidence="1 2" key="1">
    <citation type="submission" date="2018-11" db="EMBL/GenBank/DDBJ databases">
        <title>Gemmobacter sp. nov., YIM 102744-1 draft genome.</title>
        <authorList>
            <person name="Li G."/>
            <person name="Jiang Y."/>
        </authorList>
    </citation>
    <scope>NUCLEOTIDE SEQUENCE [LARGE SCALE GENOMIC DNA]</scope>
    <source>
        <strain evidence="1 2">YIM 102744-1</strain>
    </source>
</reference>
<proteinExistence type="predicted"/>
<dbReference type="RefSeq" id="WP_124966521.1">
    <property type="nucleotide sequence ID" value="NZ_RRAZ01000039.1"/>
</dbReference>
<keyword evidence="2" id="KW-1185">Reference proteome</keyword>